<comment type="caution">
    <text evidence="1">The sequence shown here is derived from an EMBL/GenBank/DDBJ whole genome shotgun (WGS) entry which is preliminary data.</text>
</comment>
<proteinExistence type="predicted"/>
<keyword evidence="2" id="KW-1185">Reference proteome</keyword>
<gene>
    <name evidence="1" type="ORF">CCMP2556_LOCUS16522</name>
</gene>
<protein>
    <submittedName>
        <fullName evidence="1">Uncharacterized protein</fullName>
    </submittedName>
</protein>
<feature type="non-terminal residue" evidence="1">
    <location>
        <position position="86"/>
    </location>
</feature>
<evidence type="ECO:0000313" key="1">
    <source>
        <dbReference type="EMBL" id="CAK9026816.1"/>
    </source>
</evidence>
<dbReference type="EMBL" id="CAXAMN010008889">
    <property type="protein sequence ID" value="CAK9026816.1"/>
    <property type="molecule type" value="Genomic_DNA"/>
</dbReference>
<accession>A0ABP0KJ13</accession>
<evidence type="ECO:0000313" key="2">
    <source>
        <dbReference type="Proteomes" id="UP001642484"/>
    </source>
</evidence>
<organism evidence="1 2">
    <name type="scientific">Durusdinium trenchii</name>
    <dbReference type="NCBI Taxonomy" id="1381693"/>
    <lineage>
        <taxon>Eukaryota</taxon>
        <taxon>Sar</taxon>
        <taxon>Alveolata</taxon>
        <taxon>Dinophyceae</taxon>
        <taxon>Suessiales</taxon>
        <taxon>Symbiodiniaceae</taxon>
        <taxon>Durusdinium</taxon>
    </lineage>
</organism>
<name>A0ABP0KJ13_9DINO</name>
<reference evidence="1 2" key="1">
    <citation type="submission" date="2024-02" db="EMBL/GenBank/DDBJ databases">
        <authorList>
            <person name="Chen Y."/>
            <person name="Shah S."/>
            <person name="Dougan E. K."/>
            <person name="Thang M."/>
            <person name="Chan C."/>
        </authorList>
    </citation>
    <scope>NUCLEOTIDE SEQUENCE [LARGE SCALE GENOMIC DNA]</scope>
</reference>
<dbReference type="Proteomes" id="UP001642484">
    <property type="component" value="Unassembled WGS sequence"/>
</dbReference>
<sequence>MLRRLCTPKPASGKLEVSQEIYRQWKCGGVQRRALLDTLIASGGDKDAFKKKIEHLQKRTRKNKFHVERGFYTKEAMAKELKWSKL</sequence>